<evidence type="ECO:0000313" key="11">
    <source>
        <dbReference type="EMBL" id="CAF3350860.1"/>
    </source>
</evidence>
<dbReference type="EMBL" id="CAJNYT010000459">
    <property type="protein sequence ID" value="CAF3350860.1"/>
    <property type="molecule type" value="Genomic_DNA"/>
</dbReference>
<keyword evidence="6" id="KW-0067">ATP-binding</keyword>
<dbReference type="PROSITE" id="PS50893">
    <property type="entry name" value="ABC_TRANSPORTER_2"/>
    <property type="match status" value="1"/>
</dbReference>
<dbReference type="InterPro" id="IPR003439">
    <property type="entry name" value="ABC_transporter-like_ATP-bd"/>
</dbReference>
<comment type="subcellular location">
    <subcellularLocation>
        <location evidence="1">Membrane</location>
        <topology evidence="1">Multi-pass membrane protein</topology>
    </subcellularLocation>
</comment>
<dbReference type="PANTHER" id="PTHR48041">
    <property type="entry name" value="ABC TRANSPORTER G FAMILY MEMBER 28"/>
    <property type="match status" value="1"/>
</dbReference>
<evidence type="ECO:0000256" key="5">
    <source>
        <dbReference type="ARBA" id="ARBA00022741"/>
    </source>
</evidence>
<reference evidence="11" key="1">
    <citation type="submission" date="2021-02" db="EMBL/GenBank/DDBJ databases">
        <authorList>
            <person name="Nowell W R."/>
        </authorList>
    </citation>
    <scope>NUCLEOTIDE SEQUENCE</scope>
</reference>
<feature type="transmembrane region" description="Helical" evidence="9">
    <location>
        <begin position="398"/>
        <end position="420"/>
    </location>
</feature>
<evidence type="ECO:0000256" key="2">
    <source>
        <dbReference type="ARBA" id="ARBA00005814"/>
    </source>
</evidence>
<comment type="caution">
    <text evidence="11">The sequence shown here is derived from an EMBL/GenBank/DDBJ whole genome shotgun (WGS) entry which is preliminary data.</text>
</comment>
<evidence type="ECO:0000256" key="6">
    <source>
        <dbReference type="ARBA" id="ARBA00022840"/>
    </source>
</evidence>
<keyword evidence="8 9" id="KW-0472">Membrane</keyword>
<dbReference type="Pfam" id="PF19055">
    <property type="entry name" value="ABC2_membrane_7"/>
    <property type="match status" value="1"/>
</dbReference>
<organism evidence="11 13">
    <name type="scientific">Rotaria socialis</name>
    <dbReference type="NCBI Taxonomy" id="392032"/>
    <lineage>
        <taxon>Eukaryota</taxon>
        <taxon>Metazoa</taxon>
        <taxon>Spiralia</taxon>
        <taxon>Gnathifera</taxon>
        <taxon>Rotifera</taxon>
        <taxon>Eurotatoria</taxon>
        <taxon>Bdelloidea</taxon>
        <taxon>Philodinida</taxon>
        <taxon>Philodinidae</taxon>
        <taxon>Rotaria</taxon>
    </lineage>
</organism>
<feature type="domain" description="ABC transporter" evidence="10">
    <location>
        <begin position="39"/>
        <end position="276"/>
    </location>
</feature>
<accession>A0A817W0R8</accession>
<dbReference type="Pfam" id="PF00005">
    <property type="entry name" value="ABC_tran"/>
    <property type="match status" value="1"/>
</dbReference>
<keyword evidence="7 9" id="KW-1133">Transmembrane helix</keyword>
<evidence type="ECO:0000256" key="8">
    <source>
        <dbReference type="ARBA" id="ARBA00023136"/>
    </source>
</evidence>
<dbReference type="SMART" id="SM00382">
    <property type="entry name" value="AAA"/>
    <property type="match status" value="1"/>
</dbReference>
<dbReference type="Proteomes" id="UP000663872">
    <property type="component" value="Unassembled WGS sequence"/>
</dbReference>
<evidence type="ECO:0000256" key="9">
    <source>
        <dbReference type="SAM" id="Phobius"/>
    </source>
</evidence>
<dbReference type="GO" id="GO:0005524">
    <property type="term" value="F:ATP binding"/>
    <property type="evidence" value="ECO:0007669"/>
    <property type="project" value="UniProtKB-KW"/>
</dbReference>
<feature type="transmembrane region" description="Helical" evidence="9">
    <location>
        <begin position="596"/>
        <end position="615"/>
    </location>
</feature>
<evidence type="ECO:0000256" key="4">
    <source>
        <dbReference type="ARBA" id="ARBA00022692"/>
    </source>
</evidence>
<evidence type="ECO:0000313" key="13">
    <source>
        <dbReference type="Proteomes" id="UP000663872"/>
    </source>
</evidence>
<dbReference type="SUPFAM" id="SSF52540">
    <property type="entry name" value="P-loop containing nucleoside triphosphate hydrolases"/>
    <property type="match status" value="1"/>
</dbReference>
<proteinExistence type="inferred from homology"/>
<dbReference type="InterPro" id="IPR013525">
    <property type="entry name" value="ABC2_TM"/>
</dbReference>
<evidence type="ECO:0000256" key="1">
    <source>
        <dbReference type="ARBA" id="ARBA00004141"/>
    </source>
</evidence>
<evidence type="ECO:0000259" key="10">
    <source>
        <dbReference type="PROSITE" id="PS50893"/>
    </source>
</evidence>
<evidence type="ECO:0000256" key="7">
    <source>
        <dbReference type="ARBA" id="ARBA00022989"/>
    </source>
</evidence>
<keyword evidence="5" id="KW-0547">Nucleotide-binding</keyword>
<feature type="transmembrane region" description="Helical" evidence="9">
    <location>
        <begin position="504"/>
        <end position="527"/>
    </location>
</feature>
<dbReference type="PANTHER" id="PTHR48041:SF116">
    <property type="entry name" value="PROTEIN BROWN"/>
    <property type="match status" value="1"/>
</dbReference>
<keyword evidence="3" id="KW-0813">Transport</keyword>
<dbReference type="Proteomes" id="UP000663865">
    <property type="component" value="Unassembled WGS sequence"/>
</dbReference>
<dbReference type="Gene3D" id="3.40.50.300">
    <property type="entry name" value="P-loop containing nucleotide triphosphate hydrolases"/>
    <property type="match status" value="1"/>
</dbReference>
<keyword evidence="4 9" id="KW-0812">Transmembrane</keyword>
<dbReference type="GO" id="GO:0016887">
    <property type="term" value="F:ATP hydrolysis activity"/>
    <property type="evidence" value="ECO:0007669"/>
    <property type="project" value="InterPro"/>
</dbReference>
<dbReference type="InterPro" id="IPR043926">
    <property type="entry name" value="ABCG_dom"/>
</dbReference>
<feature type="transmembrane region" description="Helical" evidence="9">
    <location>
        <begin position="441"/>
        <end position="468"/>
    </location>
</feature>
<dbReference type="AlphaFoldDB" id="A0A817W0R8"/>
<gene>
    <name evidence="11" type="ORF">GRG538_LOCUS5509</name>
    <name evidence="12" type="ORF">KIK155_LOCUS27497</name>
</gene>
<dbReference type="Pfam" id="PF01061">
    <property type="entry name" value="ABC2_membrane"/>
    <property type="match status" value="1"/>
</dbReference>
<dbReference type="GO" id="GO:0140359">
    <property type="term" value="F:ABC-type transporter activity"/>
    <property type="evidence" value="ECO:0007669"/>
    <property type="project" value="InterPro"/>
</dbReference>
<dbReference type="FunFam" id="3.40.50.300:FF:000622">
    <property type="entry name" value="ATP-binding cassette sub-family G member 2"/>
    <property type="match status" value="1"/>
</dbReference>
<dbReference type="GO" id="GO:0015562">
    <property type="term" value="F:efflux transmembrane transporter activity"/>
    <property type="evidence" value="ECO:0007669"/>
    <property type="project" value="UniProtKB-ARBA"/>
</dbReference>
<feature type="transmembrane region" description="Helical" evidence="9">
    <location>
        <begin position="474"/>
        <end position="497"/>
    </location>
</feature>
<dbReference type="GO" id="GO:0016324">
    <property type="term" value="C:apical plasma membrane"/>
    <property type="evidence" value="ECO:0007669"/>
    <property type="project" value="UniProtKB-ARBA"/>
</dbReference>
<feature type="transmembrane region" description="Helical" evidence="9">
    <location>
        <begin position="363"/>
        <end position="386"/>
    </location>
</feature>
<evidence type="ECO:0000313" key="12">
    <source>
        <dbReference type="EMBL" id="CAF3713564.1"/>
    </source>
</evidence>
<dbReference type="EMBL" id="CAJNYV010004989">
    <property type="protein sequence ID" value="CAF3713564.1"/>
    <property type="molecule type" value="Genomic_DNA"/>
</dbReference>
<evidence type="ECO:0000256" key="3">
    <source>
        <dbReference type="ARBA" id="ARBA00022448"/>
    </source>
</evidence>
<dbReference type="CDD" id="cd03213">
    <property type="entry name" value="ABCG_EPDR"/>
    <property type="match status" value="1"/>
</dbReference>
<dbReference type="GO" id="GO:0008514">
    <property type="term" value="F:organic anion transmembrane transporter activity"/>
    <property type="evidence" value="ECO:0007669"/>
    <property type="project" value="UniProtKB-ARBA"/>
</dbReference>
<dbReference type="InterPro" id="IPR027417">
    <property type="entry name" value="P-loop_NTPase"/>
</dbReference>
<protein>
    <recommendedName>
        <fullName evidence="10">ABC transporter domain-containing protein</fullName>
    </recommendedName>
</protein>
<comment type="similarity">
    <text evidence="2">Belongs to the ABC transporter superfamily. ABCG family. Eye pigment precursor importer (TC 3.A.1.204) subfamily.</text>
</comment>
<sequence length="621" mass="69601">MAAVNQVSTTVSSTGTISFHNINYTVGTKARSHKRRSKCLTLPFFKVTEQKQILFDVSGRFMNGMNAILGPSGSGKSSLLDILADRKDPRGTSGIVLVDNFPRHPSFRYTVGYVVQEDICSGTLTVRENLYFSVSLRLSEALSASDKRVRVSTVITELSLEACADTRVGTEFLRGISGGEKKRTCIGMELVLSPNILFLDEPTTGLDASTASSIMNCLKDLSRRGRTIIFSIHQPRYSIFKLFDTVMLMCNGQCVYHGSAKGVVPYFSTHDYQCEPYDNPADFALDVLIDIGRKPDIIAKLNDLYNKTDADTSAAFPRPGNMIDLESLDHKRRKYKVQAARSLGAEIFYLSQRTLRNSFRNPALALSQISVSIILGAMVGLLFYDLKKTTDSGVQNRLGAIFFISLNQIFINVTAIDALLKERALFIHEYASGYYRIFTYFIAKLLCDLLPMRVIPTILFSIISYFMMGLSRTISQFFIFLLTIFIASLFGSAMCFFISAITSIFPVALIIAILICVMMTMFSGFVLDLDSVFKWLSWIQWTSASRYVSNLLIINEFQGLTFCLSNQTNVCPMTGEQILDNLDIPHANSWDLWKNFLALTIMTVLFLISSYIQLIRIKKTK</sequence>
<name>A0A817W0R8_9BILA</name>
<dbReference type="InterPro" id="IPR050352">
    <property type="entry name" value="ABCG_transporters"/>
</dbReference>
<dbReference type="InterPro" id="IPR003593">
    <property type="entry name" value="AAA+_ATPase"/>
</dbReference>